<dbReference type="InterPro" id="IPR007867">
    <property type="entry name" value="GMC_OxRtase_C"/>
</dbReference>
<dbReference type="EMBL" id="JAKIXB020000045">
    <property type="protein sequence ID" value="KAL1592539.1"/>
    <property type="molecule type" value="Genomic_DNA"/>
</dbReference>
<dbReference type="PANTHER" id="PTHR11552:SF134">
    <property type="entry name" value="GLUCOSE-METHANOL-CHOLINE OXIDOREDUCTASE N-TERMINAL DOMAIN-CONTAINING PROTEIN"/>
    <property type="match status" value="1"/>
</dbReference>
<comment type="similarity">
    <text evidence="1 2">Belongs to the GMC oxidoreductase family.</text>
</comment>
<dbReference type="InterPro" id="IPR036188">
    <property type="entry name" value="FAD/NAD-bd_sf"/>
</dbReference>
<dbReference type="Proteomes" id="UP001521222">
    <property type="component" value="Unassembled WGS sequence"/>
</dbReference>
<organism evidence="4 5">
    <name type="scientific">Nothophoma quercina</name>
    <dbReference type="NCBI Taxonomy" id="749835"/>
    <lineage>
        <taxon>Eukaryota</taxon>
        <taxon>Fungi</taxon>
        <taxon>Dikarya</taxon>
        <taxon>Ascomycota</taxon>
        <taxon>Pezizomycotina</taxon>
        <taxon>Dothideomycetes</taxon>
        <taxon>Pleosporomycetidae</taxon>
        <taxon>Pleosporales</taxon>
        <taxon>Pleosporineae</taxon>
        <taxon>Didymellaceae</taxon>
        <taxon>Nothophoma</taxon>
    </lineage>
</organism>
<sequence length="572" mass="61495">MSGTSGCLLAHHLANSPAKPSVLVLESGAQPSGDFLNAPAHRYHAAIFRPDLDHGYVSEPEPALGNRTIAYTRGKGLGGSSILNFGVYLKGSAADYNEWAERVGDDAWRWETVKNDYAAIETYEFDGTNAYAHLAKPQSSSHGTGGKVKVGLPPQLEKGVLEGMQALVDAGEKVNLDPNSGDPIGMSVFPYSYSKDGRSTSAIAHLKDAGSNLRVWTDASVTKFLWGKDGESVVGVEIGDGRKVYANKEVILSAGAIDSPRLLLVNGIGPKAELESVGVAVKKDLPGVGKHLQDHVLAFMSVEVDGALNDRWAFESDEKLLGEAAALWEKDKTGAFALQQSCLWGGFLKHPELSSFPEYAALPAATQQFLAKDDVPTYEFINNCLAWPPGIQVEKGNSYMTCIAFLMNPQSEGTITLRSSDPNEKPIINLNFLTHPYDARIMREAVRSVWGKITHNEVLKASIKRTLCGPASLSDDDVDAFVRDNAGTVWHANGSVMMGKDGEKGACVDKDYKVIGVKGLRVADLSVCPVTTNNHTQPTAYLVGYKAAQKLIEEYGLGAAGRVKEGTVLAKM</sequence>
<keyword evidence="2" id="KW-0285">Flavoprotein</keyword>
<dbReference type="Pfam" id="PF00732">
    <property type="entry name" value="GMC_oxred_N"/>
    <property type="match status" value="1"/>
</dbReference>
<evidence type="ECO:0000313" key="4">
    <source>
        <dbReference type="EMBL" id="KAL1592539.1"/>
    </source>
</evidence>
<protein>
    <recommendedName>
        <fullName evidence="3">Glucose-methanol-choline oxidoreductase N-terminal domain-containing protein</fullName>
    </recommendedName>
</protein>
<reference evidence="4 5" key="1">
    <citation type="submission" date="2024-02" db="EMBL/GenBank/DDBJ databases">
        <title>De novo assembly and annotation of 12 fungi associated with fruit tree decline syndrome in Ontario, Canada.</title>
        <authorList>
            <person name="Sulman M."/>
            <person name="Ellouze W."/>
            <person name="Ilyukhin E."/>
        </authorList>
    </citation>
    <scope>NUCLEOTIDE SEQUENCE [LARGE SCALE GENOMIC DNA]</scope>
    <source>
        <strain evidence="4 5">M97-236</strain>
    </source>
</reference>
<evidence type="ECO:0000259" key="3">
    <source>
        <dbReference type="PROSITE" id="PS00623"/>
    </source>
</evidence>
<evidence type="ECO:0000256" key="1">
    <source>
        <dbReference type="ARBA" id="ARBA00010790"/>
    </source>
</evidence>
<dbReference type="SUPFAM" id="SSF51905">
    <property type="entry name" value="FAD/NAD(P)-binding domain"/>
    <property type="match status" value="1"/>
</dbReference>
<dbReference type="InterPro" id="IPR000172">
    <property type="entry name" value="GMC_OxRdtase_N"/>
</dbReference>
<name>A0ABR3QK51_9PLEO</name>
<dbReference type="PROSITE" id="PS00623">
    <property type="entry name" value="GMC_OXRED_1"/>
    <property type="match status" value="1"/>
</dbReference>
<dbReference type="PIRSF" id="PIRSF000137">
    <property type="entry name" value="Alcohol_oxidase"/>
    <property type="match status" value="1"/>
</dbReference>
<dbReference type="PANTHER" id="PTHR11552">
    <property type="entry name" value="GLUCOSE-METHANOL-CHOLINE GMC OXIDOREDUCTASE"/>
    <property type="match status" value="1"/>
</dbReference>
<accession>A0ABR3QK51</accession>
<keyword evidence="2" id="KW-0274">FAD</keyword>
<dbReference type="Gene3D" id="3.30.560.10">
    <property type="entry name" value="Glucose Oxidase, domain 3"/>
    <property type="match status" value="1"/>
</dbReference>
<dbReference type="Pfam" id="PF05199">
    <property type="entry name" value="GMC_oxred_C"/>
    <property type="match status" value="1"/>
</dbReference>
<dbReference type="Gene3D" id="3.50.50.60">
    <property type="entry name" value="FAD/NAD(P)-binding domain"/>
    <property type="match status" value="1"/>
</dbReference>
<dbReference type="SUPFAM" id="SSF54373">
    <property type="entry name" value="FAD-linked reductases, C-terminal domain"/>
    <property type="match status" value="1"/>
</dbReference>
<evidence type="ECO:0000256" key="2">
    <source>
        <dbReference type="RuleBase" id="RU003968"/>
    </source>
</evidence>
<dbReference type="InterPro" id="IPR012132">
    <property type="entry name" value="GMC_OxRdtase"/>
</dbReference>
<gene>
    <name evidence="4" type="ORF">SLS59_009631</name>
</gene>
<comment type="caution">
    <text evidence="4">The sequence shown here is derived from an EMBL/GenBank/DDBJ whole genome shotgun (WGS) entry which is preliminary data.</text>
</comment>
<evidence type="ECO:0000313" key="5">
    <source>
        <dbReference type="Proteomes" id="UP001521222"/>
    </source>
</evidence>
<keyword evidence="5" id="KW-1185">Reference proteome</keyword>
<feature type="domain" description="Glucose-methanol-choline oxidoreductase N-terminal" evidence="3">
    <location>
        <begin position="74"/>
        <end position="97"/>
    </location>
</feature>
<proteinExistence type="inferred from homology"/>